<dbReference type="AlphaFoldDB" id="A0A2A6DXJ1"/>
<feature type="domain" description="Response regulatory" evidence="8">
    <location>
        <begin position="6"/>
        <end position="122"/>
    </location>
</feature>
<dbReference type="GO" id="GO:0003677">
    <property type="term" value="F:DNA binding"/>
    <property type="evidence" value="ECO:0007669"/>
    <property type="project" value="UniProtKB-KW"/>
</dbReference>
<protein>
    <submittedName>
        <fullName evidence="9">DNA-binding response regulator</fullName>
    </submittedName>
</protein>
<dbReference type="SMART" id="SM00421">
    <property type="entry name" value="HTH_LUXR"/>
    <property type="match status" value="1"/>
</dbReference>
<dbReference type="PRINTS" id="PR00038">
    <property type="entry name" value="HTHLUXR"/>
</dbReference>
<evidence type="ECO:0000313" key="9">
    <source>
        <dbReference type="EMBL" id="PDO09788.1"/>
    </source>
</evidence>
<organism evidence="9 10">
    <name type="scientific">Candidatus Reconcilbacillus cellulovorans</name>
    <dbReference type="NCBI Taxonomy" id="1906605"/>
    <lineage>
        <taxon>Bacteria</taxon>
        <taxon>Bacillati</taxon>
        <taxon>Bacillota</taxon>
        <taxon>Bacilli</taxon>
        <taxon>Bacillales</taxon>
        <taxon>Paenibacillaceae</taxon>
        <taxon>Candidatus Reconcilbacillus</taxon>
    </lineage>
</organism>
<dbReference type="CDD" id="cd06170">
    <property type="entry name" value="LuxR_C_like"/>
    <property type="match status" value="1"/>
</dbReference>
<evidence type="ECO:0000256" key="2">
    <source>
        <dbReference type="ARBA" id="ARBA00023015"/>
    </source>
</evidence>
<keyword evidence="2" id="KW-0805">Transcription regulation</keyword>
<dbReference type="PROSITE" id="PS50043">
    <property type="entry name" value="HTH_LUXR_2"/>
    <property type="match status" value="1"/>
</dbReference>
<evidence type="ECO:0000313" key="10">
    <source>
        <dbReference type="Proteomes" id="UP000243688"/>
    </source>
</evidence>
<comment type="caution">
    <text evidence="9">The sequence shown here is derived from an EMBL/GenBank/DDBJ whole genome shotgun (WGS) entry which is preliminary data.</text>
</comment>
<dbReference type="InterPro" id="IPR058245">
    <property type="entry name" value="NreC/VraR/RcsB-like_REC"/>
</dbReference>
<dbReference type="GO" id="GO:0000160">
    <property type="term" value="P:phosphorelay signal transduction system"/>
    <property type="evidence" value="ECO:0007669"/>
    <property type="project" value="InterPro"/>
</dbReference>
<gene>
    <name evidence="9" type="ORF">BLM47_10575</name>
</gene>
<dbReference type="InterPro" id="IPR001789">
    <property type="entry name" value="Sig_transdc_resp-reg_receiver"/>
</dbReference>
<dbReference type="PANTHER" id="PTHR43214:SF39">
    <property type="entry name" value="TRANSCRIPTIONAL REGULATORY PROTEIN DEGU"/>
    <property type="match status" value="1"/>
</dbReference>
<keyword evidence="3 9" id="KW-0238">DNA-binding</keyword>
<dbReference type="PROSITE" id="PS00622">
    <property type="entry name" value="HTH_LUXR_1"/>
    <property type="match status" value="1"/>
</dbReference>
<feature type="modified residue" description="4-aspartylphosphate" evidence="5">
    <location>
        <position position="57"/>
    </location>
</feature>
<feature type="region of interest" description="Disordered" evidence="6">
    <location>
        <begin position="148"/>
        <end position="178"/>
    </location>
</feature>
<dbReference type="InterPro" id="IPR011006">
    <property type="entry name" value="CheY-like_superfamily"/>
</dbReference>
<dbReference type="SUPFAM" id="SSF46894">
    <property type="entry name" value="C-terminal effector domain of the bipartite response regulators"/>
    <property type="match status" value="1"/>
</dbReference>
<keyword evidence="4" id="KW-0804">Transcription</keyword>
<evidence type="ECO:0000256" key="4">
    <source>
        <dbReference type="ARBA" id="ARBA00023163"/>
    </source>
</evidence>
<evidence type="ECO:0000256" key="5">
    <source>
        <dbReference type="PROSITE-ProRule" id="PRU00169"/>
    </source>
</evidence>
<keyword evidence="1 5" id="KW-0597">Phosphoprotein</keyword>
<feature type="domain" description="HTH luxR-type" evidence="7">
    <location>
        <begin position="173"/>
        <end position="238"/>
    </location>
</feature>
<dbReference type="PANTHER" id="PTHR43214">
    <property type="entry name" value="TWO-COMPONENT RESPONSE REGULATOR"/>
    <property type="match status" value="1"/>
</dbReference>
<accession>A0A2A6DXJ1</accession>
<name>A0A2A6DXJ1_9BACL</name>
<dbReference type="InterPro" id="IPR039420">
    <property type="entry name" value="WalR-like"/>
</dbReference>
<dbReference type="InterPro" id="IPR000792">
    <property type="entry name" value="Tscrpt_reg_LuxR_C"/>
</dbReference>
<dbReference type="InterPro" id="IPR016032">
    <property type="entry name" value="Sig_transdc_resp-reg_C-effctor"/>
</dbReference>
<feature type="compositionally biased region" description="Low complexity" evidence="6">
    <location>
        <begin position="148"/>
        <end position="162"/>
    </location>
</feature>
<dbReference type="SUPFAM" id="SSF52172">
    <property type="entry name" value="CheY-like"/>
    <property type="match status" value="1"/>
</dbReference>
<dbReference type="Gene3D" id="3.40.50.2300">
    <property type="match status" value="1"/>
</dbReference>
<dbReference type="PROSITE" id="PS50110">
    <property type="entry name" value="RESPONSE_REGULATORY"/>
    <property type="match status" value="1"/>
</dbReference>
<evidence type="ECO:0000259" key="8">
    <source>
        <dbReference type="PROSITE" id="PS50110"/>
    </source>
</evidence>
<dbReference type="Proteomes" id="UP000243688">
    <property type="component" value="Unassembled WGS sequence"/>
</dbReference>
<dbReference type="Pfam" id="PF00196">
    <property type="entry name" value="GerE"/>
    <property type="match status" value="1"/>
</dbReference>
<dbReference type="Pfam" id="PF00072">
    <property type="entry name" value="Response_reg"/>
    <property type="match status" value="1"/>
</dbReference>
<proteinExistence type="predicted"/>
<reference evidence="9 10" key="1">
    <citation type="submission" date="2016-12" db="EMBL/GenBank/DDBJ databases">
        <title>Candidatus Reconcilibacillus cellulovorans genome.</title>
        <authorList>
            <person name="Kolinko S."/>
            <person name="Wu Y.-W."/>
            <person name="Tachea F."/>
            <person name="Denzel E."/>
            <person name="Hiras J."/>
            <person name="Baecker N."/>
            <person name="Chan L.J."/>
            <person name="Eichorst S.A."/>
            <person name="Frey D."/>
            <person name="Adams P.D."/>
            <person name="Pray T."/>
            <person name="Tanjore D."/>
            <person name="Petzold C.J."/>
            <person name="Gladden J.M."/>
            <person name="Simmons B.A."/>
            <person name="Singer S.W."/>
        </authorList>
    </citation>
    <scope>NUCLEOTIDE SEQUENCE [LARGE SCALE GENOMIC DNA]</scope>
    <source>
        <strain evidence="9">JTherm</strain>
    </source>
</reference>
<dbReference type="EMBL" id="MOXJ01000027">
    <property type="protein sequence ID" value="PDO09788.1"/>
    <property type="molecule type" value="Genomic_DNA"/>
</dbReference>
<dbReference type="CDD" id="cd17535">
    <property type="entry name" value="REC_NarL-like"/>
    <property type="match status" value="1"/>
</dbReference>
<evidence type="ECO:0000256" key="6">
    <source>
        <dbReference type="SAM" id="MobiDB-lite"/>
    </source>
</evidence>
<evidence type="ECO:0000256" key="1">
    <source>
        <dbReference type="ARBA" id="ARBA00022553"/>
    </source>
</evidence>
<dbReference type="GO" id="GO:0006355">
    <property type="term" value="P:regulation of DNA-templated transcription"/>
    <property type="evidence" value="ECO:0007669"/>
    <property type="project" value="InterPro"/>
</dbReference>
<dbReference type="SMART" id="SM00448">
    <property type="entry name" value="REC"/>
    <property type="match status" value="1"/>
</dbReference>
<sequence length="242" mass="26572">MMNPVRVLIADDHPLVREGLKHILSMEEGFEIVGECGDGRQAVELCERLHPDIVLMDVHMPEEDGVSAASRLMERCPDVRVVMLSFNDGEEYVIEAFKSGACGYLLKDMDAESLAHALRQVAQGHPFVHPRVTDTLLRQFRRAAAEVGSAGRSGAAKSASGGRKPESDLSGGASPAKNRLTRREMQILTLMAEGKSNREIGERLVISEKTVKNHVSSMMQKMGVHDRTQAVVMAVKNGWLTI</sequence>
<evidence type="ECO:0000259" key="7">
    <source>
        <dbReference type="PROSITE" id="PS50043"/>
    </source>
</evidence>
<evidence type="ECO:0000256" key="3">
    <source>
        <dbReference type="ARBA" id="ARBA00023125"/>
    </source>
</evidence>